<dbReference type="InterPro" id="IPR050194">
    <property type="entry name" value="Glycosyltransferase_grp1"/>
</dbReference>
<dbReference type="GO" id="GO:0016757">
    <property type="term" value="F:glycosyltransferase activity"/>
    <property type="evidence" value="ECO:0007669"/>
    <property type="project" value="InterPro"/>
</dbReference>
<reference evidence="3 4" key="1">
    <citation type="submission" date="2016-05" db="EMBL/GenBank/DDBJ databases">
        <title>Complete genome sequence of Novosphingobium guangzhouense SA925(T).</title>
        <authorList>
            <person name="Sha S."/>
        </authorList>
    </citation>
    <scope>NUCLEOTIDE SEQUENCE [LARGE SCALE GENOMIC DNA]</scope>
    <source>
        <strain evidence="3 4">SA925</strain>
    </source>
</reference>
<evidence type="ECO:0000259" key="2">
    <source>
        <dbReference type="Pfam" id="PF13439"/>
    </source>
</evidence>
<dbReference type="Gene3D" id="3.40.50.2000">
    <property type="entry name" value="Glycogen Phosphorylase B"/>
    <property type="match status" value="2"/>
</dbReference>
<evidence type="ECO:0000313" key="4">
    <source>
        <dbReference type="Proteomes" id="UP000236327"/>
    </source>
</evidence>
<keyword evidence="3" id="KW-0808">Transferase</keyword>
<dbReference type="PANTHER" id="PTHR45947:SF3">
    <property type="entry name" value="SULFOQUINOVOSYL TRANSFERASE SQD2"/>
    <property type="match status" value="1"/>
</dbReference>
<dbReference type="Pfam" id="PF13439">
    <property type="entry name" value="Glyco_transf_4"/>
    <property type="match status" value="1"/>
</dbReference>
<dbReference type="SUPFAM" id="SSF53756">
    <property type="entry name" value="UDP-Glycosyltransferase/glycogen phosphorylase"/>
    <property type="match status" value="1"/>
</dbReference>
<dbReference type="Pfam" id="PF00534">
    <property type="entry name" value="Glycos_transf_1"/>
    <property type="match status" value="1"/>
</dbReference>
<dbReference type="EMBL" id="LYMM01000046">
    <property type="protein sequence ID" value="PNU03680.1"/>
    <property type="molecule type" value="Genomic_DNA"/>
</dbReference>
<dbReference type="InterPro" id="IPR001296">
    <property type="entry name" value="Glyco_trans_1"/>
</dbReference>
<dbReference type="OrthoDB" id="9801573at2"/>
<feature type="domain" description="Glycosyltransferase subfamily 4-like N-terminal" evidence="2">
    <location>
        <begin position="19"/>
        <end position="171"/>
    </location>
</feature>
<comment type="caution">
    <text evidence="3">The sequence shown here is derived from an EMBL/GenBank/DDBJ whole genome shotgun (WGS) entry which is preliminary data.</text>
</comment>
<evidence type="ECO:0000259" key="1">
    <source>
        <dbReference type="Pfam" id="PF00534"/>
    </source>
</evidence>
<dbReference type="RefSeq" id="WP_103097292.1">
    <property type="nucleotide sequence ID" value="NZ_LYMM01000046.1"/>
</dbReference>
<dbReference type="AlphaFoldDB" id="A0A2K2FY37"/>
<dbReference type="Proteomes" id="UP000236327">
    <property type="component" value="Unassembled WGS sequence"/>
</dbReference>
<sequence length="365" mass="39832">MRIAIISHLKYPIREPFAGGLEMHTHLLARALRGRGHDVTVFASARSDVSLGLEAVCDATALAEVGTAEAQDVAFFKEHHAYLTLMKNLRHRPFDVVHNNSLHYLPVSMAETLPMPMVTTLHTPPFCWLESGVRLCTAASHSFAAVSRSVADLWDHVARTDQIILNGIDLDGFAFSPEPDPTPYLVWYGRIVPEKGLHFAIEAARMIGLPLHIAGPVLDQAYFEARIKPHLGRNAVHVGHLDHGALARLVGGARAFLCTPMWDEPYGLVVAESLACGVPVAAFARGAIPEILDETCGVLAVPDDVRSLAQAAQAALSLKREDCRRRAEQTCDARRMIDSYEALYLRRIAANDAAEEAAVAPLLHA</sequence>
<organism evidence="3 4">
    <name type="scientific">Novosphingobium guangzhouense</name>
    <dbReference type="NCBI Taxonomy" id="1850347"/>
    <lineage>
        <taxon>Bacteria</taxon>
        <taxon>Pseudomonadati</taxon>
        <taxon>Pseudomonadota</taxon>
        <taxon>Alphaproteobacteria</taxon>
        <taxon>Sphingomonadales</taxon>
        <taxon>Sphingomonadaceae</taxon>
        <taxon>Novosphingobium</taxon>
    </lineage>
</organism>
<gene>
    <name evidence="3" type="ORF">A8V01_23065</name>
</gene>
<proteinExistence type="predicted"/>
<evidence type="ECO:0000313" key="3">
    <source>
        <dbReference type="EMBL" id="PNU03680.1"/>
    </source>
</evidence>
<accession>A0A2K2FY37</accession>
<name>A0A2K2FY37_9SPHN</name>
<dbReference type="PANTHER" id="PTHR45947">
    <property type="entry name" value="SULFOQUINOVOSYL TRANSFERASE SQD2"/>
    <property type="match status" value="1"/>
</dbReference>
<protein>
    <submittedName>
        <fullName evidence="3">Glycosyl transferase family 1</fullName>
    </submittedName>
</protein>
<dbReference type="InterPro" id="IPR028098">
    <property type="entry name" value="Glyco_trans_4-like_N"/>
</dbReference>
<keyword evidence="4" id="KW-1185">Reference proteome</keyword>
<feature type="domain" description="Glycosyl transferase family 1" evidence="1">
    <location>
        <begin position="176"/>
        <end position="328"/>
    </location>
</feature>